<feature type="compositionally biased region" description="Low complexity" evidence="1">
    <location>
        <begin position="150"/>
        <end position="161"/>
    </location>
</feature>
<feature type="region of interest" description="Disordered" evidence="1">
    <location>
        <begin position="147"/>
        <end position="203"/>
    </location>
</feature>
<reference evidence="3" key="1">
    <citation type="journal article" date="2019" name="Int. J. Syst. Evol. Microbiol.">
        <title>The Global Catalogue of Microorganisms (GCM) 10K type strain sequencing project: providing services to taxonomists for standard genome sequencing and annotation.</title>
        <authorList>
            <consortium name="The Broad Institute Genomics Platform"/>
            <consortium name="The Broad Institute Genome Sequencing Center for Infectious Disease"/>
            <person name="Wu L."/>
            <person name="Ma J."/>
        </authorList>
    </citation>
    <scope>NUCLEOTIDE SEQUENCE [LARGE SCALE GENOMIC DNA]</scope>
    <source>
        <strain evidence="3">CGMCC 1.12470</strain>
    </source>
</reference>
<dbReference type="RefSeq" id="WP_381089845.1">
    <property type="nucleotide sequence ID" value="NZ_JBHUDX010000091.1"/>
</dbReference>
<evidence type="ECO:0000313" key="3">
    <source>
        <dbReference type="Proteomes" id="UP001597261"/>
    </source>
</evidence>
<protein>
    <submittedName>
        <fullName evidence="2">Uncharacterized protein</fullName>
    </submittedName>
</protein>
<accession>A0ABW4J0B5</accession>
<gene>
    <name evidence="2" type="ORF">ACFSL4_30185</name>
</gene>
<organism evidence="2 3">
    <name type="scientific">Streptomyces caeni</name>
    <dbReference type="NCBI Taxonomy" id="2307231"/>
    <lineage>
        <taxon>Bacteria</taxon>
        <taxon>Bacillati</taxon>
        <taxon>Actinomycetota</taxon>
        <taxon>Actinomycetes</taxon>
        <taxon>Kitasatosporales</taxon>
        <taxon>Streptomycetaceae</taxon>
        <taxon>Streptomyces</taxon>
    </lineage>
</organism>
<dbReference type="Proteomes" id="UP001597261">
    <property type="component" value="Unassembled WGS sequence"/>
</dbReference>
<dbReference type="EMBL" id="JBHUDX010000091">
    <property type="protein sequence ID" value="MFD1662346.1"/>
    <property type="molecule type" value="Genomic_DNA"/>
</dbReference>
<proteinExistence type="predicted"/>
<evidence type="ECO:0000313" key="2">
    <source>
        <dbReference type="EMBL" id="MFD1662346.1"/>
    </source>
</evidence>
<sequence>MTTTQRYHRLRDGAVRYTDPQAAALTSHMAELGHAIAELTFTESADAWMAPPHCGCGTPSNTSAFPYELGTDQAVVYAFERIVTGTPEHTSSALTVSTLCAEAGIPRATCYRSPLAEIITGLLRTPDAPRPQTDTLAADIARLKKADRMLPLPARGRAAGGTRHHRRLRQPQPDAEPAERRTRSVERHLARSSPPGRHRGLPP</sequence>
<comment type="caution">
    <text evidence="2">The sequence shown here is derived from an EMBL/GenBank/DDBJ whole genome shotgun (WGS) entry which is preliminary data.</text>
</comment>
<name>A0ABW4J0B5_9ACTN</name>
<feature type="compositionally biased region" description="Basic and acidic residues" evidence="1">
    <location>
        <begin position="177"/>
        <end position="189"/>
    </location>
</feature>
<evidence type="ECO:0000256" key="1">
    <source>
        <dbReference type="SAM" id="MobiDB-lite"/>
    </source>
</evidence>
<keyword evidence="3" id="KW-1185">Reference proteome</keyword>